<comment type="caution">
    <text evidence="1">The sequence shown here is derived from an EMBL/GenBank/DDBJ whole genome shotgun (WGS) entry which is preliminary data.</text>
</comment>
<dbReference type="RefSeq" id="WP_068569313.1">
    <property type="nucleotide sequence ID" value="NZ_LSRF01000001.1"/>
</dbReference>
<gene>
    <name evidence="1" type="ORF">AXK60_02095</name>
</gene>
<dbReference type="Proteomes" id="UP000070258">
    <property type="component" value="Unassembled WGS sequence"/>
</dbReference>
<proteinExistence type="predicted"/>
<organism evidence="1 2">
    <name type="scientific">Tsukamurella pseudospumae</name>
    <dbReference type="NCBI Taxonomy" id="239498"/>
    <lineage>
        <taxon>Bacteria</taxon>
        <taxon>Bacillati</taxon>
        <taxon>Actinomycetota</taxon>
        <taxon>Actinomycetes</taxon>
        <taxon>Mycobacteriales</taxon>
        <taxon>Tsukamurellaceae</taxon>
        <taxon>Tsukamurella</taxon>
    </lineage>
</organism>
<reference evidence="2" key="1">
    <citation type="submission" date="2016-02" db="EMBL/GenBank/DDBJ databases">
        <authorList>
            <person name="Wen L."/>
            <person name="He K."/>
            <person name="Yang H."/>
        </authorList>
    </citation>
    <scope>NUCLEOTIDE SEQUENCE [LARGE SCALE GENOMIC DNA]</scope>
    <source>
        <strain evidence="2">JCM 15929</strain>
    </source>
</reference>
<dbReference type="AlphaFoldDB" id="A0A138AWA7"/>
<sequence length="213" mass="23543">MTENQYDDEYDDDAEETRAFVLAHCAFELGVAAGSDTRADDALSDAIMASFRDGIRSAGFSRGAAVASESNTRYAPTPAVSPDVFDVYDHEGNSIEDHDFMESVCRAVPSARPFLMRKFEFLTGHEQGFPYWDGTGLEIGYENTFGITYVTPVAHYAVLAHDGVRIAFLGCIGQTINDWATALPKLREKFGAPRMTVEEVLPQLFELAWHNLA</sequence>
<protein>
    <submittedName>
        <fullName evidence="1">Uncharacterized protein</fullName>
    </submittedName>
</protein>
<evidence type="ECO:0000313" key="2">
    <source>
        <dbReference type="Proteomes" id="UP000070258"/>
    </source>
</evidence>
<evidence type="ECO:0000313" key="1">
    <source>
        <dbReference type="EMBL" id="KXP14702.1"/>
    </source>
</evidence>
<dbReference type="EMBL" id="LSRF01000001">
    <property type="protein sequence ID" value="KXP14702.1"/>
    <property type="molecule type" value="Genomic_DNA"/>
</dbReference>
<name>A0A138AWA7_9ACTN</name>
<accession>A0A138AWA7</accession>